<reference evidence="2" key="1">
    <citation type="journal article" date="2011" name="J. Bacteriol.">
        <title>Complete genome of the cellulolytic ruminal bacterium Ruminococcus albus 7.</title>
        <authorList>
            <person name="Suen G."/>
            <person name="Stevenson D.M."/>
            <person name="Bruce D.C."/>
            <person name="Chertkov O."/>
            <person name="Copeland A."/>
            <person name="Cheng J.F."/>
            <person name="Detter C."/>
            <person name="Detter J.C."/>
            <person name="Goodwin L.A."/>
            <person name="Han C.S."/>
            <person name="Hauser L.J."/>
            <person name="Ivanova N.N."/>
            <person name="Kyrpides N.C."/>
            <person name="Land M.L."/>
            <person name="Lapidus A."/>
            <person name="Lucas S."/>
            <person name="Ovchinnikova G."/>
            <person name="Pitluck S."/>
            <person name="Tapia R."/>
            <person name="Woyke T."/>
            <person name="Boyum J."/>
            <person name="Mead D."/>
            <person name="Weimer P.J."/>
        </authorList>
    </citation>
    <scope>NUCLEOTIDE SEQUENCE [LARGE SCALE GENOMIC DNA]</scope>
    <source>
        <strain evidence="2">ATCC 27210 / DSM 20455 / JCM 14654 / NCDO 2250 / 7</strain>
        <plasmid evidence="2">pRUMAL01</plasmid>
    </source>
</reference>
<dbReference type="AlphaFoldDB" id="E6UJW2"/>
<dbReference type="KEGG" id="ral:Rumal_3513"/>
<accession>E6UJW2</accession>
<evidence type="ECO:0000313" key="2">
    <source>
        <dbReference type="Proteomes" id="UP000006919"/>
    </source>
</evidence>
<dbReference type="Proteomes" id="UP000006919">
    <property type="component" value="Plasmid pRUMAL01"/>
</dbReference>
<proteinExistence type="predicted"/>
<keyword evidence="1" id="KW-0614">Plasmid</keyword>
<dbReference type="EMBL" id="CP002404">
    <property type="protein sequence ID" value="ADU23958.1"/>
    <property type="molecule type" value="Genomic_DNA"/>
</dbReference>
<gene>
    <name evidence="1" type="ordered locus">Rumal_3513</name>
</gene>
<dbReference type="HOGENOM" id="CLU_1561750_0_0_9"/>
<name>E6UJW2_RUMA7</name>
<geneLocation type="plasmid" evidence="1 2">
    <name>pRUMAL01</name>
</geneLocation>
<sequence>MKYLFGYTFTGIDENHPLSGSKVNSIIAENDKDAVDIIRKLKNNGMINEYELKKFPAAKCTIDFIYKEESNDLRYSHRKVTSNVVKDFLNSQENTNKTTNTSGHIPGGEAEKILNKIIDYLADNEKNEEAAINKLIKIGFTGESLVDYFGFNMMSVSEVLEELHNKENRTS</sequence>
<dbReference type="RefSeq" id="WP_013483507.1">
    <property type="nucleotide sequence ID" value="NC_014824.1"/>
</dbReference>
<organism evidence="1 2">
    <name type="scientific">Ruminococcus albus (strain ATCC 27210 / DSM 20455 / JCM 14654 / NCDO 2250 / 7)</name>
    <dbReference type="NCBI Taxonomy" id="697329"/>
    <lineage>
        <taxon>Bacteria</taxon>
        <taxon>Bacillati</taxon>
        <taxon>Bacillota</taxon>
        <taxon>Clostridia</taxon>
        <taxon>Eubacteriales</taxon>
        <taxon>Oscillospiraceae</taxon>
        <taxon>Ruminococcus</taxon>
    </lineage>
</organism>
<protein>
    <submittedName>
        <fullName evidence="1">Uncharacterized protein</fullName>
    </submittedName>
</protein>
<evidence type="ECO:0000313" key="1">
    <source>
        <dbReference type="EMBL" id="ADU23958.1"/>
    </source>
</evidence>